<sequence>MKKYLIFSTLVILLFLFGCEEERALRLQPAPEFYQGRALLPNGQQIEMPESDRALMIELCQPDNAISTIPNGERRWLGTVTLTQPLTDVATSSTFPTATLFTIHNESYVQCQLDSITYVTKTTSLPESLSDVQYAADTYPDTAKIRFAEPHEYEHFAEEMKKPIGNEPYPERKGIEHTLFHITMPFNGQFELTLNSSEGEERLMIPIDASRHPYLSIGLGTEKSDDTSQYAIYTSPDQNDYQTVLRPKQAHMSQMFGAKAASQLPSVLVPGQRYPLYSFTYMKDGTANRQLVSLTYHQPDLLHGEELTKQIHATLSSERHALFHELALLGTESKDDSFLQHVGTEEVDFLFHAIEQANATSRAGTPAPVPYLTLFQGVCAQTFDVSYDGNDVYVTNSKTGAHFKLLREDAIKWHNLFEGNS</sequence>
<dbReference type="EMBL" id="JBHTCE010000001">
    <property type="protein sequence ID" value="MFC7388554.1"/>
    <property type="molecule type" value="Genomic_DNA"/>
</dbReference>
<comment type="caution">
    <text evidence="1">The sequence shown here is derived from an EMBL/GenBank/DDBJ whole genome shotgun (WGS) entry which is preliminary data.</text>
</comment>
<proteinExistence type="predicted"/>
<evidence type="ECO:0000313" key="2">
    <source>
        <dbReference type="Proteomes" id="UP001596439"/>
    </source>
</evidence>
<dbReference type="Proteomes" id="UP001596439">
    <property type="component" value="Unassembled WGS sequence"/>
</dbReference>
<name>A0ABW2PGQ4_9BACL</name>
<keyword evidence="2" id="KW-1185">Reference proteome</keyword>
<organism evidence="1 2">
    <name type="scientific">Exiguobacterium aestuarii</name>
    <dbReference type="NCBI Taxonomy" id="273527"/>
    <lineage>
        <taxon>Bacteria</taxon>
        <taxon>Bacillati</taxon>
        <taxon>Bacillota</taxon>
        <taxon>Bacilli</taxon>
        <taxon>Bacillales</taxon>
        <taxon>Bacillales Family XII. Incertae Sedis</taxon>
        <taxon>Exiguobacterium</taxon>
    </lineage>
</organism>
<dbReference type="PROSITE" id="PS51257">
    <property type="entry name" value="PROKAR_LIPOPROTEIN"/>
    <property type="match status" value="1"/>
</dbReference>
<accession>A0ABW2PGQ4</accession>
<dbReference type="RefSeq" id="WP_214785906.1">
    <property type="nucleotide sequence ID" value="NZ_JANIEL010000091.1"/>
</dbReference>
<gene>
    <name evidence="1" type="ORF">ACFQO8_00285</name>
</gene>
<protein>
    <submittedName>
        <fullName evidence="1">Uncharacterized protein</fullName>
    </submittedName>
</protein>
<reference evidence="2" key="1">
    <citation type="journal article" date="2019" name="Int. J. Syst. Evol. Microbiol.">
        <title>The Global Catalogue of Microorganisms (GCM) 10K type strain sequencing project: providing services to taxonomists for standard genome sequencing and annotation.</title>
        <authorList>
            <consortium name="The Broad Institute Genomics Platform"/>
            <consortium name="The Broad Institute Genome Sequencing Center for Infectious Disease"/>
            <person name="Wu L."/>
            <person name="Ma J."/>
        </authorList>
    </citation>
    <scope>NUCLEOTIDE SEQUENCE [LARGE SCALE GENOMIC DNA]</scope>
    <source>
        <strain evidence="2">CCUG 55590</strain>
    </source>
</reference>
<evidence type="ECO:0000313" key="1">
    <source>
        <dbReference type="EMBL" id="MFC7388554.1"/>
    </source>
</evidence>